<evidence type="ECO:0000256" key="1">
    <source>
        <dbReference type="SAM" id="MobiDB-lite"/>
    </source>
</evidence>
<keyword evidence="2" id="KW-0812">Transmembrane</keyword>
<dbReference type="VEuPathDB" id="ToxoDB:BESB_054900"/>
<feature type="chain" id="PRO_5011976004" description="Transmembrane protein" evidence="3">
    <location>
        <begin position="22"/>
        <end position="575"/>
    </location>
</feature>
<feature type="transmembrane region" description="Helical" evidence="2">
    <location>
        <begin position="354"/>
        <end position="378"/>
    </location>
</feature>
<feature type="signal peptide" evidence="3">
    <location>
        <begin position="1"/>
        <end position="21"/>
    </location>
</feature>
<feature type="compositionally biased region" description="Pro residues" evidence="1">
    <location>
        <begin position="180"/>
        <end position="195"/>
    </location>
</feature>
<comment type="caution">
    <text evidence="4">The sequence shown here is derived from an EMBL/GenBank/DDBJ whole genome shotgun (WGS) entry which is preliminary data.</text>
</comment>
<dbReference type="AlphaFoldDB" id="A0A2A9MD79"/>
<feature type="compositionally biased region" description="Basic and acidic residues" evidence="1">
    <location>
        <begin position="551"/>
        <end position="575"/>
    </location>
</feature>
<evidence type="ECO:0000313" key="5">
    <source>
        <dbReference type="Proteomes" id="UP000224006"/>
    </source>
</evidence>
<feature type="transmembrane region" description="Helical" evidence="2">
    <location>
        <begin position="238"/>
        <end position="263"/>
    </location>
</feature>
<proteinExistence type="predicted"/>
<evidence type="ECO:0000256" key="3">
    <source>
        <dbReference type="SAM" id="SignalP"/>
    </source>
</evidence>
<dbReference type="GeneID" id="40310419"/>
<feature type="region of interest" description="Disordered" evidence="1">
    <location>
        <begin position="459"/>
        <end position="501"/>
    </location>
</feature>
<evidence type="ECO:0008006" key="6">
    <source>
        <dbReference type="Google" id="ProtNLM"/>
    </source>
</evidence>
<name>A0A2A9MD79_BESBE</name>
<feature type="compositionally biased region" description="Polar residues" evidence="1">
    <location>
        <begin position="272"/>
        <end position="281"/>
    </location>
</feature>
<dbReference type="EMBL" id="NWUJ01000004">
    <property type="protein sequence ID" value="PFH35839.1"/>
    <property type="molecule type" value="Genomic_DNA"/>
</dbReference>
<sequence length="575" mass="62442">MSFAHLFLSFLLLGRLHAASASNESHQIATDIVVGPGAEGVVDEIAKTTDARDLTELLAHTGDPADGEQDAEQLYLPPAAVEADAASANDEHTRAEDLSSQATALATRKRATHVAVEKRSQAWRRRSKVFARSVLLFVALLGGIYVFRRGARTQMSLSTDVVGVRHDVGAPLDVSVPPDVGVPPEKPPQADPQPPGKDLTPVLPTAAAAEAIDFHHESLPVEQQPDERAARRIPLKKMLLGAAFAATVAVLAYGAAFCISSRVDTTHGPHYSNESEPSSGATHAAEPTPESPLRGGSEGLSMKNVAKFIIERGREPHMIPRAVKDLQPEAPAGAMYGVGTPSPEFWPLTGVPSWLLWGSGFTLLVVTVRCVAAVIAALKTLRSTQGKLRELETRRTAAGQQFRELKEAQRVLEHVRADLIRALVASAVDFGDKLENEIGALTADRKQLESNLMTFQSRLREAEKQRVRERKQGEQTGGGEKGQGVGERAAPTRNGEGRPEQRDRIQALATHLQQLQQESATLAWEEREVRARSVKLDDELAATKQQVSQKNTEREGTPRDQDALRARAESARKRR</sequence>
<keyword evidence="2" id="KW-0472">Membrane</keyword>
<feature type="compositionally biased region" description="Basic and acidic residues" evidence="1">
    <location>
        <begin position="459"/>
        <end position="473"/>
    </location>
</feature>
<accession>A0A2A9MD79</accession>
<protein>
    <recommendedName>
        <fullName evidence="6">Transmembrane protein</fullName>
    </recommendedName>
</protein>
<feature type="region of interest" description="Disordered" evidence="1">
    <location>
        <begin position="267"/>
        <end position="299"/>
    </location>
</feature>
<feature type="region of interest" description="Disordered" evidence="1">
    <location>
        <begin position="533"/>
        <end position="575"/>
    </location>
</feature>
<keyword evidence="2" id="KW-1133">Transmembrane helix</keyword>
<dbReference type="RefSeq" id="XP_029219848.1">
    <property type="nucleotide sequence ID" value="XM_029363925.1"/>
</dbReference>
<feature type="transmembrane region" description="Helical" evidence="2">
    <location>
        <begin position="129"/>
        <end position="147"/>
    </location>
</feature>
<organism evidence="4 5">
    <name type="scientific">Besnoitia besnoiti</name>
    <name type="common">Apicomplexan protozoan</name>
    <dbReference type="NCBI Taxonomy" id="94643"/>
    <lineage>
        <taxon>Eukaryota</taxon>
        <taxon>Sar</taxon>
        <taxon>Alveolata</taxon>
        <taxon>Apicomplexa</taxon>
        <taxon>Conoidasida</taxon>
        <taxon>Coccidia</taxon>
        <taxon>Eucoccidiorida</taxon>
        <taxon>Eimeriorina</taxon>
        <taxon>Sarcocystidae</taxon>
        <taxon>Besnoitia</taxon>
    </lineage>
</organism>
<keyword evidence="5" id="KW-1185">Reference proteome</keyword>
<keyword evidence="3" id="KW-0732">Signal</keyword>
<feature type="compositionally biased region" description="Gly residues" evidence="1">
    <location>
        <begin position="475"/>
        <end position="485"/>
    </location>
</feature>
<reference evidence="4 5" key="1">
    <citation type="submission" date="2017-09" db="EMBL/GenBank/DDBJ databases">
        <title>Genome sequencing of Besnoitia besnoiti strain Bb-Ger1.</title>
        <authorList>
            <person name="Schares G."/>
            <person name="Venepally P."/>
            <person name="Lorenzi H.A."/>
        </authorList>
    </citation>
    <scope>NUCLEOTIDE SEQUENCE [LARGE SCALE GENOMIC DNA]</scope>
    <source>
        <strain evidence="4 5">Bb-Ger1</strain>
    </source>
</reference>
<gene>
    <name evidence="4" type="ORF">BESB_054900</name>
</gene>
<dbReference type="Proteomes" id="UP000224006">
    <property type="component" value="Chromosome IV"/>
</dbReference>
<dbReference type="KEGG" id="bbes:BESB_054900"/>
<evidence type="ECO:0000256" key="2">
    <source>
        <dbReference type="SAM" id="Phobius"/>
    </source>
</evidence>
<feature type="region of interest" description="Disordered" evidence="1">
    <location>
        <begin position="170"/>
        <end position="200"/>
    </location>
</feature>
<evidence type="ECO:0000313" key="4">
    <source>
        <dbReference type="EMBL" id="PFH35839.1"/>
    </source>
</evidence>